<dbReference type="Proteomes" id="UP000821866">
    <property type="component" value="Chromosome 6"/>
</dbReference>
<accession>A0A9J6DLX3</accession>
<reference evidence="1" key="1">
    <citation type="journal article" date="2020" name="Cell">
        <title>Large-Scale Comparative Analyses of Tick Genomes Elucidate Their Genetic Diversity and Vector Capacities.</title>
        <authorList>
            <consortium name="Tick Genome and Microbiome Consortium (TIGMIC)"/>
            <person name="Jia N."/>
            <person name="Wang J."/>
            <person name="Shi W."/>
            <person name="Du L."/>
            <person name="Sun Y."/>
            <person name="Zhan W."/>
            <person name="Jiang J.F."/>
            <person name="Wang Q."/>
            <person name="Zhang B."/>
            <person name="Ji P."/>
            <person name="Bell-Sakyi L."/>
            <person name="Cui X.M."/>
            <person name="Yuan T.T."/>
            <person name="Jiang B.G."/>
            <person name="Yang W.F."/>
            <person name="Lam T.T."/>
            <person name="Chang Q.C."/>
            <person name="Ding S.J."/>
            <person name="Wang X.J."/>
            <person name="Zhu J.G."/>
            <person name="Ruan X.D."/>
            <person name="Zhao L."/>
            <person name="Wei J.T."/>
            <person name="Ye R.Z."/>
            <person name="Que T.C."/>
            <person name="Du C.H."/>
            <person name="Zhou Y.H."/>
            <person name="Cheng J.X."/>
            <person name="Dai P.F."/>
            <person name="Guo W.B."/>
            <person name="Han X.H."/>
            <person name="Huang E.J."/>
            <person name="Li L.F."/>
            <person name="Wei W."/>
            <person name="Gao Y.C."/>
            <person name="Liu J.Z."/>
            <person name="Shao H.Z."/>
            <person name="Wang X."/>
            <person name="Wang C.C."/>
            <person name="Yang T.C."/>
            <person name="Huo Q.B."/>
            <person name="Li W."/>
            <person name="Chen H.Y."/>
            <person name="Chen S.E."/>
            <person name="Zhou L.G."/>
            <person name="Ni X.B."/>
            <person name="Tian J.H."/>
            <person name="Sheng Y."/>
            <person name="Liu T."/>
            <person name="Pan Y.S."/>
            <person name="Xia L.Y."/>
            <person name="Li J."/>
            <person name="Zhao F."/>
            <person name="Cao W.C."/>
        </authorList>
    </citation>
    <scope>NUCLEOTIDE SEQUENCE</scope>
    <source>
        <strain evidence="1">Rmic-2018</strain>
    </source>
</reference>
<gene>
    <name evidence="1" type="ORF">HPB51_006377</name>
</gene>
<proteinExistence type="predicted"/>
<dbReference type="Gene3D" id="3.90.230.10">
    <property type="entry name" value="Creatinase/methionine aminopeptidase superfamily"/>
    <property type="match status" value="1"/>
</dbReference>
<dbReference type="InterPro" id="IPR036005">
    <property type="entry name" value="Creatinase/aminopeptidase-like"/>
</dbReference>
<dbReference type="EMBL" id="JABSTU010000008">
    <property type="protein sequence ID" value="KAH8022947.1"/>
    <property type="molecule type" value="Genomic_DNA"/>
</dbReference>
<dbReference type="AlphaFoldDB" id="A0A9J6DLX3"/>
<reference evidence="1" key="2">
    <citation type="submission" date="2021-09" db="EMBL/GenBank/DDBJ databases">
        <authorList>
            <person name="Jia N."/>
            <person name="Wang J."/>
            <person name="Shi W."/>
            <person name="Du L."/>
            <person name="Sun Y."/>
            <person name="Zhan W."/>
            <person name="Jiang J."/>
            <person name="Wang Q."/>
            <person name="Zhang B."/>
            <person name="Ji P."/>
            <person name="Sakyi L.B."/>
            <person name="Cui X."/>
            <person name="Yuan T."/>
            <person name="Jiang B."/>
            <person name="Yang W."/>
            <person name="Lam T.T.-Y."/>
            <person name="Chang Q."/>
            <person name="Ding S."/>
            <person name="Wang X."/>
            <person name="Zhu J."/>
            <person name="Ruan X."/>
            <person name="Zhao L."/>
            <person name="Wei J."/>
            <person name="Que T."/>
            <person name="Du C."/>
            <person name="Cheng J."/>
            <person name="Dai P."/>
            <person name="Han X."/>
            <person name="Huang E."/>
            <person name="Gao Y."/>
            <person name="Liu J."/>
            <person name="Shao H."/>
            <person name="Ye R."/>
            <person name="Li L."/>
            <person name="Wei W."/>
            <person name="Wang X."/>
            <person name="Wang C."/>
            <person name="Huo Q."/>
            <person name="Li W."/>
            <person name="Guo W."/>
            <person name="Chen H."/>
            <person name="Chen S."/>
            <person name="Zhou L."/>
            <person name="Zhou L."/>
            <person name="Ni X."/>
            <person name="Tian J."/>
            <person name="Zhou Y."/>
            <person name="Sheng Y."/>
            <person name="Liu T."/>
            <person name="Pan Y."/>
            <person name="Xia L."/>
            <person name="Li J."/>
            <person name="Zhao F."/>
            <person name="Cao W."/>
        </authorList>
    </citation>
    <scope>NUCLEOTIDE SEQUENCE</scope>
    <source>
        <strain evidence="1">Rmic-2018</strain>
        <tissue evidence="1">Larvae</tissue>
    </source>
</reference>
<name>A0A9J6DLX3_RHIMP</name>
<protein>
    <submittedName>
        <fullName evidence="1">Uncharacterized protein</fullName>
    </submittedName>
</protein>
<dbReference type="VEuPathDB" id="VectorBase:LOC119172520"/>
<organism evidence="1 2">
    <name type="scientific">Rhipicephalus microplus</name>
    <name type="common">Cattle tick</name>
    <name type="synonym">Boophilus microplus</name>
    <dbReference type="NCBI Taxonomy" id="6941"/>
    <lineage>
        <taxon>Eukaryota</taxon>
        <taxon>Metazoa</taxon>
        <taxon>Ecdysozoa</taxon>
        <taxon>Arthropoda</taxon>
        <taxon>Chelicerata</taxon>
        <taxon>Arachnida</taxon>
        <taxon>Acari</taxon>
        <taxon>Parasitiformes</taxon>
        <taxon>Ixodida</taxon>
        <taxon>Ixodoidea</taxon>
        <taxon>Ixodidae</taxon>
        <taxon>Rhipicephalinae</taxon>
        <taxon>Rhipicephalus</taxon>
        <taxon>Boophilus</taxon>
    </lineage>
</organism>
<keyword evidence="2" id="KW-1185">Reference proteome</keyword>
<sequence>MPRLALFAERRLHRGSLVALPKCLLRDRNSEVVSARRITNLTHGDRYRKGGIGTPSYDVITEPGKVSALQYVPDSIAKPSYADSGIVVGVPKELDVKTEEQVARMRESCRLAKMILSRVCKQVKVTVACHSYDGDELRS</sequence>
<evidence type="ECO:0000313" key="1">
    <source>
        <dbReference type="EMBL" id="KAH8022947.1"/>
    </source>
</evidence>
<evidence type="ECO:0000313" key="2">
    <source>
        <dbReference type="Proteomes" id="UP000821866"/>
    </source>
</evidence>
<comment type="caution">
    <text evidence="1">The sequence shown here is derived from an EMBL/GenBank/DDBJ whole genome shotgun (WGS) entry which is preliminary data.</text>
</comment>